<accession>A0A367ZWD8</accession>
<comment type="cofactor">
    <cofactor evidence="13">
        <name>Zn(2+)</name>
        <dbReference type="ChEBI" id="CHEBI:29105"/>
    </cofactor>
    <text evidence="13">Binds 1 zinc ion per subunit.</text>
</comment>
<dbReference type="Pfam" id="PF00587">
    <property type="entry name" value="tRNA-synt_2b"/>
    <property type="match status" value="1"/>
</dbReference>
<evidence type="ECO:0000256" key="7">
    <source>
        <dbReference type="ARBA" id="ARBA00022833"/>
    </source>
</evidence>
<keyword evidence="6 13" id="KW-0547">Nucleotide-binding</keyword>
<feature type="binding site" evidence="13">
    <location>
        <position position="514"/>
    </location>
    <ligand>
        <name>Zn(2+)</name>
        <dbReference type="ChEBI" id="CHEBI:29105"/>
        <note>catalytic</note>
    </ligand>
</feature>
<comment type="subunit">
    <text evidence="13">Homodimer.</text>
</comment>
<dbReference type="FunFam" id="3.30.980.10:FF:000005">
    <property type="entry name" value="Threonyl-tRNA synthetase, mitochondrial"/>
    <property type="match status" value="1"/>
</dbReference>
<feature type="binding site" evidence="13">
    <location>
        <position position="388"/>
    </location>
    <ligand>
        <name>Zn(2+)</name>
        <dbReference type="ChEBI" id="CHEBI:29105"/>
        <note>catalytic</note>
    </ligand>
</feature>
<dbReference type="InterPro" id="IPR006195">
    <property type="entry name" value="aa-tRNA-synth_II"/>
</dbReference>
<dbReference type="SUPFAM" id="SSF55186">
    <property type="entry name" value="ThrRS/AlaRS common domain"/>
    <property type="match status" value="1"/>
</dbReference>
<dbReference type="SUPFAM" id="SSF55681">
    <property type="entry name" value="Class II aaRS and biotin synthetases"/>
    <property type="match status" value="1"/>
</dbReference>
<dbReference type="PROSITE" id="PS51880">
    <property type="entry name" value="TGS"/>
    <property type="match status" value="1"/>
</dbReference>
<evidence type="ECO:0000256" key="3">
    <source>
        <dbReference type="ARBA" id="ARBA00022555"/>
    </source>
</evidence>
<dbReference type="SUPFAM" id="SSF81271">
    <property type="entry name" value="TGS-like"/>
    <property type="match status" value="1"/>
</dbReference>
<dbReference type="InterPro" id="IPR004095">
    <property type="entry name" value="TGS"/>
</dbReference>
<evidence type="ECO:0000256" key="5">
    <source>
        <dbReference type="ARBA" id="ARBA00022723"/>
    </source>
</evidence>
<comment type="caution">
    <text evidence="13">Lacks conserved residue(s) required for the propagation of feature annotation.</text>
</comment>
<dbReference type="PROSITE" id="PS50862">
    <property type="entry name" value="AA_TRNA_LIGASE_II"/>
    <property type="match status" value="1"/>
</dbReference>
<dbReference type="EC" id="6.1.1.3" evidence="13"/>
<dbReference type="GO" id="GO:0000049">
    <property type="term" value="F:tRNA binding"/>
    <property type="evidence" value="ECO:0007669"/>
    <property type="project" value="UniProtKB-KW"/>
</dbReference>
<feature type="domain" description="Aminoacyl-transfer RNA synthetases class-II family profile" evidence="14">
    <location>
        <begin position="244"/>
        <end position="537"/>
    </location>
</feature>
<dbReference type="EMBL" id="QOQW01000001">
    <property type="protein sequence ID" value="RCK81641.1"/>
    <property type="molecule type" value="Genomic_DNA"/>
</dbReference>
<dbReference type="FunFam" id="3.30.54.20:FF:000002">
    <property type="entry name" value="Threonine--tRNA ligase"/>
    <property type="match status" value="1"/>
</dbReference>
<dbReference type="FunFam" id="3.30.930.10:FF:000002">
    <property type="entry name" value="Threonine--tRNA ligase"/>
    <property type="match status" value="1"/>
</dbReference>
<dbReference type="Proteomes" id="UP000252355">
    <property type="component" value="Unassembled WGS sequence"/>
</dbReference>
<dbReference type="GO" id="GO:0004829">
    <property type="term" value="F:threonine-tRNA ligase activity"/>
    <property type="evidence" value="ECO:0007669"/>
    <property type="project" value="UniProtKB-UniRule"/>
</dbReference>
<dbReference type="Gene3D" id="3.40.50.800">
    <property type="entry name" value="Anticodon-binding domain"/>
    <property type="match status" value="1"/>
</dbReference>
<dbReference type="InterPro" id="IPR002320">
    <property type="entry name" value="Thr-tRNA-ligase_IIa"/>
</dbReference>
<comment type="subcellular location">
    <subcellularLocation>
        <location evidence="13">Cytoplasm</location>
    </subcellularLocation>
</comment>
<dbReference type="CDD" id="cd01667">
    <property type="entry name" value="TGS_ThrRS"/>
    <property type="match status" value="1"/>
</dbReference>
<comment type="caution">
    <text evidence="16">The sequence shown here is derived from an EMBL/GenBank/DDBJ whole genome shotgun (WGS) entry which is preliminary data.</text>
</comment>
<protein>
    <recommendedName>
        <fullName evidence="13">Threonine--tRNA ligase</fullName>
        <ecNumber evidence="13">6.1.1.3</ecNumber>
    </recommendedName>
    <alternativeName>
        <fullName evidence="13">Threonyl-tRNA synthetase</fullName>
        <shortName evidence="13">ThrRS</shortName>
    </alternativeName>
</protein>
<dbReference type="SUPFAM" id="SSF52954">
    <property type="entry name" value="Class II aaRS ABD-related"/>
    <property type="match status" value="1"/>
</dbReference>
<dbReference type="GO" id="GO:0046872">
    <property type="term" value="F:metal ion binding"/>
    <property type="evidence" value="ECO:0007669"/>
    <property type="project" value="UniProtKB-KW"/>
</dbReference>
<organism evidence="16 17">
    <name type="scientific">Candidatus Ozemobacter sibiricus</name>
    <dbReference type="NCBI Taxonomy" id="2268124"/>
    <lineage>
        <taxon>Bacteria</taxon>
        <taxon>Candidatus Ozemobacteria</taxon>
        <taxon>Candidatus Ozemobacterales</taxon>
        <taxon>Candidatus Ozemobacteraceae</taxon>
        <taxon>Candidatus Ozemobacter</taxon>
    </lineage>
</organism>
<dbReference type="InterPro" id="IPR036621">
    <property type="entry name" value="Anticodon-bd_dom_sf"/>
</dbReference>
<feature type="binding site" evidence="13">
    <location>
        <position position="337"/>
    </location>
    <ligand>
        <name>Zn(2+)</name>
        <dbReference type="ChEBI" id="CHEBI:29105"/>
        <note>catalytic</note>
    </ligand>
</feature>
<dbReference type="InterPro" id="IPR002314">
    <property type="entry name" value="aa-tRNA-synt_IIb"/>
</dbReference>
<keyword evidence="5 13" id="KW-0479">Metal-binding</keyword>
<dbReference type="GO" id="GO:0005524">
    <property type="term" value="F:ATP binding"/>
    <property type="evidence" value="ECO:0007669"/>
    <property type="project" value="UniProtKB-UniRule"/>
</dbReference>
<dbReference type="Pfam" id="PF07973">
    <property type="entry name" value="tRNA_SAD"/>
    <property type="match status" value="1"/>
</dbReference>
<dbReference type="NCBIfam" id="TIGR00418">
    <property type="entry name" value="thrS"/>
    <property type="match status" value="1"/>
</dbReference>
<evidence type="ECO:0000259" key="14">
    <source>
        <dbReference type="PROSITE" id="PS50862"/>
    </source>
</evidence>
<keyword evidence="2 13" id="KW-0963">Cytoplasm</keyword>
<evidence type="ECO:0000256" key="2">
    <source>
        <dbReference type="ARBA" id="ARBA00022490"/>
    </source>
</evidence>
<comment type="catalytic activity">
    <reaction evidence="12 13">
        <text>tRNA(Thr) + L-threonine + ATP = L-threonyl-tRNA(Thr) + AMP + diphosphate + H(+)</text>
        <dbReference type="Rhea" id="RHEA:24624"/>
        <dbReference type="Rhea" id="RHEA-COMP:9670"/>
        <dbReference type="Rhea" id="RHEA-COMP:9704"/>
        <dbReference type="ChEBI" id="CHEBI:15378"/>
        <dbReference type="ChEBI" id="CHEBI:30616"/>
        <dbReference type="ChEBI" id="CHEBI:33019"/>
        <dbReference type="ChEBI" id="CHEBI:57926"/>
        <dbReference type="ChEBI" id="CHEBI:78442"/>
        <dbReference type="ChEBI" id="CHEBI:78534"/>
        <dbReference type="ChEBI" id="CHEBI:456215"/>
        <dbReference type="EC" id="6.1.1.3"/>
    </reaction>
</comment>
<dbReference type="SMART" id="SM00863">
    <property type="entry name" value="tRNA_SAD"/>
    <property type="match status" value="1"/>
</dbReference>
<dbReference type="Pfam" id="PF03129">
    <property type="entry name" value="HGTP_anticodon"/>
    <property type="match status" value="1"/>
</dbReference>
<evidence type="ECO:0000256" key="12">
    <source>
        <dbReference type="ARBA" id="ARBA00049515"/>
    </source>
</evidence>
<reference evidence="16 17" key="1">
    <citation type="submission" date="2018-05" db="EMBL/GenBank/DDBJ databases">
        <title>A metagenomic window into the 2 km-deep terrestrial subsurface aquifer revealed taxonomically and functionally diverse microbial community comprising novel uncultured bacterial lineages.</title>
        <authorList>
            <person name="Kadnikov V.V."/>
            <person name="Mardanov A.V."/>
            <person name="Beletsky A.V."/>
            <person name="Banks D."/>
            <person name="Pimenov N.V."/>
            <person name="Frank Y.A."/>
            <person name="Karnachuk O.V."/>
            <person name="Ravin N.V."/>
        </authorList>
    </citation>
    <scope>NUCLEOTIDE SEQUENCE [LARGE SCALE GENOMIC DNA]</scope>
    <source>
        <strain evidence="16">BY5</strain>
    </source>
</reference>
<proteinExistence type="inferred from homology"/>
<dbReference type="FunFam" id="3.40.50.800:FF:000001">
    <property type="entry name" value="Threonine--tRNA ligase"/>
    <property type="match status" value="1"/>
</dbReference>
<dbReference type="InterPro" id="IPR047246">
    <property type="entry name" value="ThrRS_anticodon"/>
</dbReference>
<dbReference type="Gene3D" id="3.30.980.10">
    <property type="entry name" value="Threonyl-trna Synthetase, Chain A, domain 2"/>
    <property type="match status" value="1"/>
</dbReference>
<keyword evidence="3 13" id="KW-0820">tRNA-binding</keyword>
<dbReference type="PANTHER" id="PTHR11451">
    <property type="entry name" value="THREONINE-TRNA LIGASE"/>
    <property type="match status" value="1"/>
</dbReference>
<evidence type="ECO:0000256" key="9">
    <source>
        <dbReference type="ARBA" id="ARBA00022884"/>
    </source>
</evidence>
<keyword evidence="7 13" id="KW-0862">Zinc</keyword>
<evidence type="ECO:0000256" key="13">
    <source>
        <dbReference type="HAMAP-Rule" id="MF_00184"/>
    </source>
</evidence>
<evidence type="ECO:0000256" key="8">
    <source>
        <dbReference type="ARBA" id="ARBA00022840"/>
    </source>
</evidence>
<dbReference type="PANTHER" id="PTHR11451:SF44">
    <property type="entry name" value="THREONINE--TRNA LIGASE, CHLOROPLASTIC_MITOCHONDRIAL 2"/>
    <property type="match status" value="1"/>
</dbReference>
<evidence type="ECO:0000259" key="15">
    <source>
        <dbReference type="PROSITE" id="PS51880"/>
    </source>
</evidence>
<keyword evidence="10 13" id="KW-0648">Protein biosynthesis</keyword>
<feature type="domain" description="TGS" evidence="15">
    <location>
        <begin position="1"/>
        <end position="64"/>
    </location>
</feature>
<gene>
    <name evidence="13" type="primary">thrS</name>
    <name evidence="16" type="ORF">OZSIB_0775</name>
</gene>
<dbReference type="InterPro" id="IPR012947">
    <property type="entry name" value="tRNA_SAD"/>
</dbReference>
<dbReference type="InterPro" id="IPR012676">
    <property type="entry name" value="TGS-like"/>
</dbReference>
<dbReference type="InterPro" id="IPR004154">
    <property type="entry name" value="Anticodon-bd"/>
</dbReference>
<evidence type="ECO:0000256" key="6">
    <source>
        <dbReference type="ARBA" id="ARBA00022741"/>
    </source>
</evidence>
<dbReference type="Gene3D" id="3.30.930.10">
    <property type="entry name" value="Bira Bifunctional Protein, Domain 2"/>
    <property type="match status" value="1"/>
</dbReference>
<dbReference type="HAMAP" id="MF_00184">
    <property type="entry name" value="Thr_tRNA_synth"/>
    <property type="match status" value="1"/>
</dbReference>
<dbReference type="GO" id="GO:0005737">
    <property type="term" value="C:cytoplasm"/>
    <property type="evidence" value="ECO:0007669"/>
    <property type="project" value="UniProtKB-SubCell"/>
</dbReference>
<dbReference type="Gene3D" id="3.10.20.30">
    <property type="match status" value="1"/>
</dbReference>
<comment type="similarity">
    <text evidence="1 13">Belongs to the class-II aminoacyl-tRNA synthetase family.</text>
</comment>
<dbReference type="Gene3D" id="3.30.54.20">
    <property type="match status" value="1"/>
</dbReference>
<evidence type="ECO:0000256" key="10">
    <source>
        <dbReference type="ARBA" id="ARBA00022917"/>
    </source>
</evidence>
<keyword evidence="8 13" id="KW-0067">ATP-binding</keyword>
<evidence type="ECO:0000256" key="11">
    <source>
        <dbReference type="ARBA" id="ARBA00023146"/>
    </source>
</evidence>
<evidence type="ECO:0000256" key="1">
    <source>
        <dbReference type="ARBA" id="ARBA00008226"/>
    </source>
</evidence>
<evidence type="ECO:0000313" key="17">
    <source>
        <dbReference type="Proteomes" id="UP000252355"/>
    </source>
</evidence>
<dbReference type="InterPro" id="IPR045864">
    <property type="entry name" value="aa-tRNA-synth_II/BPL/LPL"/>
</dbReference>
<sequence length="636" mass="72429">MSESIVLTLPDGKTLQVPVGATVKQAAAQIGPRLAEAAIAGKLDGKIVDLRQPLIASGKFEVITMKSPEAHDVCRHSMAHIMAEAVLKLFPGAKFGIGPAIENGFYYDFQLPRSLTPEDLEKIEKEMQASINRKQEFTREELDKEAARRLFSDLGQSFKLELIDEIPDAKVSVFRHGEFIDLCRGPHVPHTGVVKHFKLLNVAGAYWRGDERRPMLQRIYGTAFATKEELDKHLANLEEARKRDHRKLGKDLDLFSIHEEVGPGLVFWHPKGARIRHAVETFWKGQHYKNGYELIYTPHIGRSWLWETSGHLGFYRESMYSPMLIDEQEYYIKPMNCPFHIMIYKSSMRSYRDLPLRWAEMGTVYRYEKSGVLHGLMRVRGFTQDDAHIICTPEQIEDEVREVIRFSLMMLRSFGFEDFKAYLATRPEKAVGEPARWEQALAALKRAVDHEGLACEVDEGGGAFYGPKIDLKIKDALGREWQMTTIQFDFNLPERFDMTFVGQDGGHHRPYMVHRALLGSLERFMGVLLEYHGGNLPVWLAPVQVAVLPISDKHLDYARQVEAKLRAKGLRTFLDTRSDKINYKIRAAQLQKIPFMAVLGDAEASAGTITIRKQSGENLTGIALDDFLASQEWTKE</sequence>
<dbReference type="GO" id="GO:0006435">
    <property type="term" value="P:threonyl-tRNA aminoacylation"/>
    <property type="evidence" value="ECO:0007669"/>
    <property type="project" value="UniProtKB-UniRule"/>
</dbReference>
<dbReference type="CDD" id="cd00860">
    <property type="entry name" value="ThrRS_anticodon"/>
    <property type="match status" value="1"/>
</dbReference>
<name>A0A367ZWD8_9BACT</name>
<keyword evidence="4 13" id="KW-0436">Ligase</keyword>
<dbReference type="CDD" id="cd00771">
    <property type="entry name" value="ThrRS_core"/>
    <property type="match status" value="1"/>
</dbReference>
<dbReference type="AlphaFoldDB" id="A0A367ZWD8"/>
<dbReference type="PRINTS" id="PR01047">
    <property type="entry name" value="TRNASYNTHTHR"/>
</dbReference>
<evidence type="ECO:0000313" key="16">
    <source>
        <dbReference type="EMBL" id="RCK81641.1"/>
    </source>
</evidence>
<dbReference type="InterPro" id="IPR012675">
    <property type="entry name" value="Beta-grasp_dom_sf"/>
</dbReference>
<evidence type="ECO:0000256" key="4">
    <source>
        <dbReference type="ARBA" id="ARBA00022598"/>
    </source>
</evidence>
<dbReference type="InterPro" id="IPR033728">
    <property type="entry name" value="ThrRS_core"/>
</dbReference>
<keyword evidence="9 13" id="KW-0694">RNA-binding</keyword>
<dbReference type="InterPro" id="IPR018163">
    <property type="entry name" value="Thr/Ala-tRNA-synth_IIc_edit"/>
</dbReference>
<keyword evidence="11 13" id="KW-0030">Aminoacyl-tRNA synthetase</keyword>
<dbReference type="Pfam" id="PF02824">
    <property type="entry name" value="TGS"/>
    <property type="match status" value="1"/>
</dbReference>